<evidence type="ECO:0000256" key="1">
    <source>
        <dbReference type="ARBA" id="ARBA00004275"/>
    </source>
</evidence>
<dbReference type="Proteomes" id="UP000292423">
    <property type="component" value="Unassembled WGS sequence"/>
</dbReference>
<dbReference type="InterPro" id="IPR036527">
    <property type="entry name" value="SCP2_sterol-bd_dom_sf"/>
</dbReference>
<dbReference type="GO" id="GO:0016491">
    <property type="term" value="F:oxidoreductase activity"/>
    <property type="evidence" value="ECO:0007669"/>
    <property type="project" value="UniProtKB-KW"/>
</dbReference>
<dbReference type="PRINTS" id="PR00080">
    <property type="entry name" value="SDRFAMILY"/>
</dbReference>
<evidence type="ECO:0000256" key="5">
    <source>
        <dbReference type="ARBA" id="ARBA00023002"/>
    </source>
</evidence>
<evidence type="ECO:0000313" key="11">
    <source>
        <dbReference type="Proteomes" id="UP000292423"/>
    </source>
</evidence>
<dbReference type="FunFam" id="3.40.50.720:FF:000185">
    <property type="entry name" value="peroxisomal multifunctional enzyme type 2"/>
    <property type="match status" value="1"/>
</dbReference>
<comment type="caution">
    <text evidence="10">The sequence shown here is derived from an EMBL/GenBank/DDBJ whole genome shotgun (WGS) entry which is preliminary data.</text>
</comment>
<protein>
    <submittedName>
        <fullName evidence="10">3-hydroxyacyl-CoA dehydrogenase/3a,7a,12a-trihydroxy-5b-cholest-24-enoyl-CoA hydratase</fullName>
    </submittedName>
</protein>
<dbReference type="InterPro" id="IPR002539">
    <property type="entry name" value="MaoC-like_dom"/>
</dbReference>
<dbReference type="EMBL" id="SHKX01000014">
    <property type="protein sequence ID" value="RZU38149.1"/>
    <property type="molecule type" value="Genomic_DNA"/>
</dbReference>
<dbReference type="PANTHER" id="PTHR45024:SF2">
    <property type="entry name" value="SCP2 DOMAIN-CONTAINING PROTEIN"/>
    <property type="match status" value="1"/>
</dbReference>
<dbReference type="PROSITE" id="PS00061">
    <property type="entry name" value="ADH_SHORT"/>
    <property type="match status" value="1"/>
</dbReference>
<dbReference type="Gene3D" id="3.30.1050.10">
    <property type="entry name" value="SCP2 sterol-binding domain"/>
    <property type="match status" value="3"/>
</dbReference>
<evidence type="ECO:0000256" key="4">
    <source>
        <dbReference type="ARBA" id="ARBA00022832"/>
    </source>
</evidence>
<evidence type="ECO:0000259" key="9">
    <source>
        <dbReference type="SMART" id="SM00822"/>
    </source>
</evidence>
<evidence type="ECO:0000256" key="2">
    <source>
        <dbReference type="ARBA" id="ARBA00005005"/>
    </source>
</evidence>
<dbReference type="Gene3D" id="3.40.50.720">
    <property type="entry name" value="NAD(P)-binding Rossmann-like Domain"/>
    <property type="match status" value="1"/>
</dbReference>
<dbReference type="InterPro" id="IPR036291">
    <property type="entry name" value="NAD(P)-bd_dom_sf"/>
</dbReference>
<evidence type="ECO:0000256" key="6">
    <source>
        <dbReference type="ARBA" id="ARBA00023098"/>
    </source>
</evidence>
<dbReference type="RefSeq" id="WP_130414735.1">
    <property type="nucleotide sequence ID" value="NZ_SHKX01000014.1"/>
</dbReference>
<feature type="domain" description="Ketoreductase" evidence="9">
    <location>
        <begin position="10"/>
        <end position="203"/>
    </location>
</feature>
<gene>
    <name evidence="10" type="ORF">EV700_2726</name>
</gene>
<keyword evidence="11" id="KW-1185">Reference proteome</keyword>
<comment type="subcellular location">
    <subcellularLocation>
        <location evidence="1">Peroxisome</location>
    </subcellularLocation>
</comment>
<dbReference type="PRINTS" id="PR00081">
    <property type="entry name" value="GDHRDH"/>
</dbReference>
<comment type="similarity">
    <text evidence="3">Belongs to the short-chain dehydrogenases/reductases (SDR) family.</text>
</comment>
<accession>A0A4Q7YNB2</accession>
<proteinExistence type="inferred from homology"/>
<dbReference type="SMART" id="SM00822">
    <property type="entry name" value="PKS_KR"/>
    <property type="match status" value="1"/>
</dbReference>
<keyword evidence="5" id="KW-0560">Oxidoreductase</keyword>
<dbReference type="OrthoDB" id="9804774at2"/>
<dbReference type="Pfam" id="PF22622">
    <property type="entry name" value="MFE-2_hydrat-2_N"/>
    <property type="match status" value="1"/>
</dbReference>
<keyword evidence="4" id="KW-0276">Fatty acid metabolism</keyword>
<name>A0A4Q7YNB2_9GAMM</name>
<dbReference type="Pfam" id="PF01575">
    <property type="entry name" value="MaoC_dehydratas"/>
    <property type="match status" value="1"/>
</dbReference>
<dbReference type="InterPro" id="IPR057326">
    <property type="entry name" value="KR_dom"/>
</dbReference>
<dbReference type="InterPro" id="IPR029069">
    <property type="entry name" value="HotDog_dom_sf"/>
</dbReference>
<dbReference type="Pfam" id="PF02036">
    <property type="entry name" value="SCP2"/>
    <property type="match status" value="3"/>
</dbReference>
<reference evidence="10 11" key="1">
    <citation type="submission" date="2019-02" db="EMBL/GenBank/DDBJ databases">
        <title>Genomic Encyclopedia of Type Strains, Phase IV (KMG-IV): sequencing the most valuable type-strain genomes for metagenomic binning, comparative biology and taxonomic classification.</title>
        <authorList>
            <person name="Goeker M."/>
        </authorList>
    </citation>
    <scope>NUCLEOTIDE SEQUENCE [LARGE SCALE GENOMIC DNA]</scope>
    <source>
        <strain evidence="10 11">DSM 105135</strain>
    </source>
</reference>
<dbReference type="AlphaFoldDB" id="A0A4Q7YNB2"/>
<dbReference type="Pfam" id="PF00106">
    <property type="entry name" value="adh_short"/>
    <property type="match status" value="1"/>
</dbReference>
<dbReference type="InterPro" id="IPR020904">
    <property type="entry name" value="Sc_DH/Rdtase_CS"/>
</dbReference>
<organism evidence="10 11">
    <name type="scientific">Fluviicoccus keumensis</name>
    <dbReference type="NCBI Taxonomy" id="1435465"/>
    <lineage>
        <taxon>Bacteria</taxon>
        <taxon>Pseudomonadati</taxon>
        <taxon>Pseudomonadota</taxon>
        <taxon>Gammaproteobacteria</taxon>
        <taxon>Moraxellales</taxon>
        <taxon>Moraxellaceae</taxon>
        <taxon>Fluviicoccus</taxon>
    </lineage>
</organism>
<sequence>MSQELRFDGRVAIVTGAGNGLGRQHALLLASRGAKVVVNDLGGGRHGDGKSSAAADAVVEEIRAAGGEAVANYDSVENGAAIVQTALDAFGTVDIVINNAGILRDVSFQKMTQDDWDLVYRVHLKGSMSVSHAAWPIMREKGYGRIIMTTSAAGIYGNFGQANYCAAKLGILGLAHCLAEEGRSKNILVNTIAPLAASRLTETILPPEMLALLKPEYVSPLVAWLCHEDCEDTKGLFEVGAGYIGKLRWERTQGHSFNTSRAMTMDEIAGKWSKITDFTDSEHPSTTNESFGTILANLNKKSLGGNEFIDLDAASKDQIVTTNAYDERDLALYALGVGAAANPLDESELHFTYELGDGFQALPTYGVMPALNAYLNLAKDGKSLQGLNYGLDRVLHGEQFTEILRPLPPHAKLTHTFRFKEAYDKAPHAVVVMAVDTVDETGEKLAYNEISTFVRGAGGWGGDRGPSGDVNVPPAREPDAVIEEKTADNQTLLYRLSGDWNPLHADPNFARAFGFEKPILHGLCTFGYVGRHVIKSFCGNDGRRFKSIKVRFADSVFPGETLITRMWKESDTRVIVETKVKERDSVVIRNAAVELYAEIPQVKAKPAAVAAAGAPAPAATGASAALLPEDVFNVLAAHVAAHPELVDKVKTVFQFNLKNPASSWTLDLKNGQGVCQPGVADKADVTLDMDSEHIQTVVTSSLADVQKLFFSGKLKIGGNVMASNKLIVLQEIPSTAYEAERAKRVAAGGGAAAPVAAADAPLEPSDVFSAITDYLGGHPELVEKTKTVFQFNLKNPDSQWFLDLKNGGGACGQGAADKADVTLEIDAELMPAIVTSSLADVQKLFFSGKLKVTGNIMASNKLIALQAIDRKAYEAAKVKRLASGTASGGNAPAAVAAKAAHAPAILEALGKRLAGQPINGSLLIKVPEVGCWLLDGSSVGSVADSVPAQTTVTLADDDLLRLAQGKVDLRDLYQHGQVRVDGEVALARQLSVLGGLV</sequence>
<evidence type="ECO:0000313" key="10">
    <source>
        <dbReference type="EMBL" id="RZU38149.1"/>
    </source>
</evidence>
<dbReference type="GO" id="GO:0005737">
    <property type="term" value="C:cytoplasm"/>
    <property type="evidence" value="ECO:0007669"/>
    <property type="project" value="UniProtKB-ARBA"/>
</dbReference>
<dbReference type="GO" id="GO:0006635">
    <property type="term" value="P:fatty acid beta-oxidation"/>
    <property type="evidence" value="ECO:0007669"/>
    <property type="project" value="UniProtKB-UniPathway"/>
</dbReference>
<evidence type="ECO:0000256" key="8">
    <source>
        <dbReference type="ARBA" id="ARBA00023239"/>
    </source>
</evidence>
<dbReference type="Gene3D" id="3.10.129.10">
    <property type="entry name" value="Hotdog Thioesterase"/>
    <property type="match status" value="1"/>
</dbReference>
<dbReference type="Gene3D" id="1.10.287.4290">
    <property type="match status" value="1"/>
</dbReference>
<comment type="pathway">
    <text evidence="2">Lipid metabolism; fatty acid beta-oxidation.</text>
</comment>
<keyword evidence="8" id="KW-0456">Lyase</keyword>
<dbReference type="CDD" id="cd05353">
    <property type="entry name" value="hydroxyacyl-CoA-like_DH_SDR_c-like"/>
    <property type="match status" value="1"/>
</dbReference>
<dbReference type="PANTHER" id="PTHR45024">
    <property type="entry name" value="DEHYDROGENASES, SHORT CHAIN"/>
    <property type="match status" value="1"/>
</dbReference>
<dbReference type="SUPFAM" id="SSF55718">
    <property type="entry name" value="SCP-like"/>
    <property type="match status" value="3"/>
</dbReference>
<dbReference type="UniPathway" id="UPA00659"/>
<evidence type="ECO:0000256" key="3">
    <source>
        <dbReference type="ARBA" id="ARBA00006484"/>
    </source>
</evidence>
<dbReference type="InterPro" id="IPR051687">
    <property type="entry name" value="Peroxisomal_Beta-Oxidation"/>
</dbReference>
<dbReference type="InterPro" id="IPR002347">
    <property type="entry name" value="SDR_fam"/>
</dbReference>
<dbReference type="SUPFAM" id="SSF51735">
    <property type="entry name" value="NAD(P)-binding Rossmann-fold domains"/>
    <property type="match status" value="1"/>
</dbReference>
<dbReference type="SUPFAM" id="SSF54637">
    <property type="entry name" value="Thioesterase/thiol ester dehydrase-isomerase"/>
    <property type="match status" value="2"/>
</dbReference>
<dbReference type="GO" id="GO:0004300">
    <property type="term" value="F:enoyl-CoA hydratase activity"/>
    <property type="evidence" value="ECO:0007669"/>
    <property type="project" value="UniProtKB-ARBA"/>
</dbReference>
<evidence type="ECO:0000256" key="7">
    <source>
        <dbReference type="ARBA" id="ARBA00023140"/>
    </source>
</evidence>
<dbReference type="CDD" id="cd03448">
    <property type="entry name" value="HDE_HSD"/>
    <property type="match status" value="1"/>
</dbReference>
<dbReference type="InterPro" id="IPR054357">
    <property type="entry name" value="MFE-2_N"/>
</dbReference>
<keyword evidence="7" id="KW-0576">Peroxisome</keyword>
<keyword evidence="6" id="KW-0443">Lipid metabolism</keyword>
<dbReference type="InterPro" id="IPR003033">
    <property type="entry name" value="SCP2_sterol-bd_dom"/>
</dbReference>